<sequence length="746" mass="80983">MSIPLNTIYSYFETGDSPTQEQFQASWSSFWHKDETIPTNKVMGLESELQNKADKTSFEAHISSPDAHVHYLAKKDASNLDSNNVQAWKAALGVGELPENIGTVDNTDHIGSVYTKIQSDSKYMMLGDFVNDDQKILAEKIEALGITNLIEAVETTISEFADHSVAYVFEDNDFIAIPVNGENYTLYMFKGGEKTNKYNYLPTGISNVTIGMVEGLQGALNAKVDKPSSDGKFYINRQSGVTTTQPLPDETLATVVNRNNYSPNSIAFTEDVSGSGLPGKNAVLGVNKSTYSFFFGNMNTAHTGTYNIALGYNSLPSITSGQANTVVGHYAGKDVTAGSANVVMGLESATGLTTGNDNTLIGVSSGYGLKGGTGNSMLGKWTGCFIAGNNNTFLGYQAGQFWGRGGSGLWSSNIVIGAGSSGHSNGIWGENNVIIGSNLELIGLQSNKFIINNFLAKDNNYYKTHFIEGNFADRWLRFDTSLQVLRLPVADALFTKDVVAKPDGTFGLKDKQEHIPLSGTKSGKPVTGIIEFSTEESASIKSGSASLSITDGYTTIISGDPSSGDKSQLLINPSQIVLSQDIGVNGKSVNLNKWSDRIEVKAPTYGPGIVSSEYYGDNYEDHSFVQKRWVDEKIKPKYKIYRALLQADENSFDPAFMVLENTIGDISWGRNDVGFYTGKLDKAFPKGKVWINSKINMPFSKSSPVDCMAVRLDDNVIKLNIHSPSEVYAPVDMGGEFGIIEIYVYD</sequence>
<accession>A0A086A2G3</accession>
<dbReference type="eggNOG" id="ENOG5033E8F">
    <property type="taxonomic scope" value="Bacteria"/>
</dbReference>
<evidence type="ECO:0000313" key="1">
    <source>
        <dbReference type="EMBL" id="KFF10877.1"/>
    </source>
</evidence>
<keyword evidence="2" id="KW-1185">Reference proteome</keyword>
<protein>
    <submittedName>
        <fullName evidence="1">Uncharacterized protein</fullName>
    </submittedName>
</protein>
<dbReference type="STRING" id="445961.IW15_16995"/>
<evidence type="ECO:0000313" key="2">
    <source>
        <dbReference type="Proteomes" id="UP000028705"/>
    </source>
</evidence>
<organism evidence="1 2">
    <name type="scientific">Chryseobacterium soli</name>
    <dbReference type="NCBI Taxonomy" id="445961"/>
    <lineage>
        <taxon>Bacteria</taxon>
        <taxon>Pseudomonadati</taxon>
        <taxon>Bacteroidota</taxon>
        <taxon>Flavobacteriia</taxon>
        <taxon>Flavobacteriales</taxon>
        <taxon>Weeksellaceae</taxon>
        <taxon>Chryseobacterium group</taxon>
        <taxon>Chryseobacterium</taxon>
    </lineage>
</organism>
<proteinExistence type="predicted"/>
<dbReference type="AlphaFoldDB" id="A0A086A2G3"/>
<comment type="caution">
    <text evidence="1">The sequence shown here is derived from an EMBL/GenBank/DDBJ whole genome shotgun (WGS) entry which is preliminary data.</text>
</comment>
<dbReference type="OrthoDB" id="6315383at2"/>
<name>A0A086A2G3_9FLAO</name>
<dbReference type="RefSeq" id="WP_034713607.1">
    <property type="nucleotide sequence ID" value="NZ_JPRH01000008.1"/>
</dbReference>
<dbReference type="Proteomes" id="UP000028705">
    <property type="component" value="Unassembled WGS sequence"/>
</dbReference>
<reference evidence="1 2" key="1">
    <citation type="submission" date="2014-07" db="EMBL/GenBank/DDBJ databases">
        <title>Genome of Chryseobacterium soli DSM 19298.</title>
        <authorList>
            <person name="Stropko S.J."/>
            <person name="Pipes S.E."/>
            <person name="Newman J."/>
        </authorList>
    </citation>
    <scope>NUCLEOTIDE SEQUENCE [LARGE SCALE GENOMIC DNA]</scope>
    <source>
        <strain evidence="1 2">DSM 19298</strain>
    </source>
</reference>
<dbReference type="EMBL" id="JPRH01000008">
    <property type="protein sequence ID" value="KFF10877.1"/>
    <property type="molecule type" value="Genomic_DNA"/>
</dbReference>
<gene>
    <name evidence="1" type="ORF">IW15_16995</name>
</gene>